<comment type="caution">
    <text evidence="6">The sequence shown here is derived from an EMBL/GenBank/DDBJ whole genome shotgun (WGS) entry which is preliminary data.</text>
</comment>
<dbReference type="AlphaFoldDB" id="A0AAV2SYD6"/>
<evidence type="ECO:0000256" key="1">
    <source>
        <dbReference type="ARBA" id="ARBA00022723"/>
    </source>
</evidence>
<keyword evidence="7" id="KW-1185">Reference proteome</keyword>
<feature type="zinc finger region" description="C3H1-type" evidence="4">
    <location>
        <begin position="11"/>
        <end position="33"/>
    </location>
</feature>
<protein>
    <recommendedName>
        <fullName evidence="5">C3H1-type domain-containing protein</fullName>
    </recommendedName>
</protein>
<dbReference type="GO" id="GO:0008270">
    <property type="term" value="F:zinc ion binding"/>
    <property type="evidence" value="ECO:0007669"/>
    <property type="project" value="UniProtKB-KW"/>
</dbReference>
<evidence type="ECO:0000256" key="4">
    <source>
        <dbReference type="PROSITE-ProRule" id="PRU00723"/>
    </source>
</evidence>
<accession>A0AAV2SYD6</accession>
<keyword evidence="3 4" id="KW-0862">Zinc</keyword>
<keyword evidence="1 4" id="KW-0479">Metal-binding</keyword>
<organism evidence="6 7">
    <name type="scientific">Meganyctiphanes norvegica</name>
    <name type="common">Northern krill</name>
    <name type="synonym">Thysanopoda norvegica</name>
    <dbReference type="NCBI Taxonomy" id="48144"/>
    <lineage>
        <taxon>Eukaryota</taxon>
        <taxon>Metazoa</taxon>
        <taxon>Ecdysozoa</taxon>
        <taxon>Arthropoda</taxon>
        <taxon>Crustacea</taxon>
        <taxon>Multicrustacea</taxon>
        <taxon>Malacostraca</taxon>
        <taxon>Eumalacostraca</taxon>
        <taxon>Eucarida</taxon>
        <taxon>Euphausiacea</taxon>
        <taxon>Euphausiidae</taxon>
        <taxon>Meganyctiphanes</taxon>
    </lineage>
</organism>
<dbReference type="InterPro" id="IPR036855">
    <property type="entry name" value="Znf_CCCH_sf"/>
</dbReference>
<keyword evidence="2 4" id="KW-0863">Zinc-finger</keyword>
<dbReference type="SUPFAM" id="SSF90229">
    <property type="entry name" value="CCCH zinc finger"/>
    <property type="match status" value="1"/>
</dbReference>
<evidence type="ECO:0000313" key="7">
    <source>
        <dbReference type="Proteomes" id="UP001497623"/>
    </source>
</evidence>
<evidence type="ECO:0000256" key="3">
    <source>
        <dbReference type="ARBA" id="ARBA00022833"/>
    </source>
</evidence>
<evidence type="ECO:0000259" key="5">
    <source>
        <dbReference type="PROSITE" id="PS50103"/>
    </source>
</evidence>
<feature type="zinc finger region" description="C3H1-type" evidence="4">
    <location>
        <begin position="50"/>
        <end position="78"/>
    </location>
</feature>
<dbReference type="Pfam" id="PF00642">
    <property type="entry name" value="zf-CCCH"/>
    <property type="match status" value="1"/>
</dbReference>
<feature type="domain" description="C3H1-type" evidence="5">
    <location>
        <begin position="11"/>
        <end position="33"/>
    </location>
</feature>
<dbReference type="Gene3D" id="4.10.1000.10">
    <property type="entry name" value="Zinc finger, CCCH-type"/>
    <property type="match status" value="1"/>
</dbReference>
<proteinExistence type="predicted"/>
<gene>
    <name evidence="6" type="ORF">MNOR_LOCUS41956</name>
</gene>
<dbReference type="PROSITE" id="PS50103">
    <property type="entry name" value="ZF_C3H1"/>
    <property type="match status" value="2"/>
</dbReference>
<sequence>MKEQKINVERVCSFWVRGRCKFGISCNYAHPVLCTIILEKGTCQKRDCEWFHPKMCSVMKQTGQCHRGQKCYFTHYRQTQNSSMTSRAENQRTFNNSQTWGKTPSTYQNSYNQQWQPNMRHHNSSNQYNENNQMRGPNMDFFQNQNINWQAMTKPIMERAAEILAEKDVGQQPMTKNRKEPYKILYQNIRRLITENSKKKIEYFKDYVLENKILAMNFTETWLDNLITNDININGIPSC</sequence>
<feature type="domain" description="C3H1-type" evidence="5">
    <location>
        <begin position="50"/>
        <end position="78"/>
    </location>
</feature>
<name>A0AAV2SYD6_MEGNR</name>
<reference evidence="6 7" key="1">
    <citation type="submission" date="2024-05" db="EMBL/GenBank/DDBJ databases">
        <authorList>
            <person name="Wallberg A."/>
        </authorList>
    </citation>
    <scope>NUCLEOTIDE SEQUENCE [LARGE SCALE GENOMIC DNA]</scope>
</reference>
<dbReference type="SMART" id="SM00356">
    <property type="entry name" value="ZnF_C3H1"/>
    <property type="match status" value="1"/>
</dbReference>
<evidence type="ECO:0000256" key="2">
    <source>
        <dbReference type="ARBA" id="ARBA00022771"/>
    </source>
</evidence>
<dbReference type="EMBL" id="CAXKWB010182353">
    <property type="protein sequence ID" value="CAL4254183.1"/>
    <property type="molecule type" value="Genomic_DNA"/>
</dbReference>
<dbReference type="Proteomes" id="UP001497623">
    <property type="component" value="Unassembled WGS sequence"/>
</dbReference>
<dbReference type="InterPro" id="IPR000571">
    <property type="entry name" value="Znf_CCCH"/>
</dbReference>
<evidence type="ECO:0000313" key="6">
    <source>
        <dbReference type="EMBL" id="CAL4254183.1"/>
    </source>
</evidence>